<accession>A0AAD8YJL5</accession>
<proteinExistence type="predicted"/>
<feature type="chain" id="PRO_5042054965" evidence="1">
    <location>
        <begin position="27"/>
        <end position="395"/>
    </location>
</feature>
<sequence length="395" mass="42721">MVAGRVICFLAHLLTISIVCLSYALGFQTIAAQPGNANRKASASTTKLQMVRNIDLPEAIVFYGVESMMEHSSSGDDDASSLMLRPGVVRLINECLDVGTAAILLSEEPDASEISARQLFLSACDLSLDATASSNIQKIIGGHDNQVLHFRTLNSHFVCPPASESEEESSDDQTDEEDESIEFYNLQSNGRSPSPAFLLDSLRSVIIDPRGFGGSSGFGRGQWVEPRRSPMTARTVVFIAGDWVSKNGNDVAEGEERSTVKDRCAASRAAGCRVIYLENLTSDENLPVSVEDDTDAMSLCDAVIDSFGNDNAREIQPVSLDAISTPGDYWLNPPNPRDDVGNGVAVDEIVEYFRTEREMEDALSDSGCVVFDNDVADEEISEDEMAAILADLDAL</sequence>
<keyword evidence="1" id="KW-0732">Signal</keyword>
<feature type="signal peptide" evidence="1">
    <location>
        <begin position="1"/>
        <end position="26"/>
    </location>
</feature>
<evidence type="ECO:0000313" key="2">
    <source>
        <dbReference type="EMBL" id="KAK1747302.1"/>
    </source>
</evidence>
<organism evidence="2 3">
    <name type="scientific">Skeletonema marinoi</name>
    <dbReference type="NCBI Taxonomy" id="267567"/>
    <lineage>
        <taxon>Eukaryota</taxon>
        <taxon>Sar</taxon>
        <taxon>Stramenopiles</taxon>
        <taxon>Ochrophyta</taxon>
        <taxon>Bacillariophyta</taxon>
        <taxon>Coscinodiscophyceae</taxon>
        <taxon>Thalassiosirophycidae</taxon>
        <taxon>Thalassiosirales</taxon>
        <taxon>Skeletonemataceae</taxon>
        <taxon>Skeletonema</taxon>
        <taxon>Skeletonema marinoi-dohrnii complex</taxon>
    </lineage>
</organism>
<dbReference type="Proteomes" id="UP001224775">
    <property type="component" value="Unassembled WGS sequence"/>
</dbReference>
<name>A0AAD8YJL5_9STRA</name>
<dbReference type="AlphaFoldDB" id="A0AAD8YJL5"/>
<evidence type="ECO:0000313" key="3">
    <source>
        <dbReference type="Proteomes" id="UP001224775"/>
    </source>
</evidence>
<gene>
    <name evidence="2" type="ORF">QTG54_001265</name>
</gene>
<dbReference type="EMBL" id="JATAAI010000002">
    <property type="protein sequence ID" value="KAK1747302.1"/>
    <property type="molecule type" value="Genomic_DNA"/>
</dbReference>
<keyword evidence="3" id="KW-1185">Reference proteome</keyword>
<comment type="caution">
    <text evidence="2">The sequence shown here is derived from an EMBL/GenBank/DDBJ whole genome shotgun (WGS) entry which is preliminary data.</text>
</comment>
<reference evidence="2" key="1">
    <citation type="submission" date="2023-06" db="EMBL/GenBank/DDBJ databases">
        <title>Survivors Of The Sea: Transcriptome response of Skeletonema marinoi to long-term dormancy.</title>
        <authorList>
            <person name="Pinder M.I.M."/>
            <person name="Kourtchenko O."/>
            <person name="Robertson E.K."/>
            <person name="Larsson T."/>
            <person name="Maumus F."/>
            <person name="Osuna-Cruz C.M."/>
            <person name="Vancaester E."/>
            <person name="Stenow R."/>
            <person name="Vandepoele K."/>
            <person name="Ploug H."/>
            <person name="Bruchert V."/>
            <person name="Godhe A."/>
            <person name="Topel M."/>
        </authorList>
    </citation>
    <scope>NUCLEOTIDE SEQUENCE</scope>
    <source>
        <strain evidence="2">R05AC</strain>
    </source>
</reference>
<evidence type="ECO:0000256" key="1">
    <source>
        <dbReference type="SAM" id="SignalP"/>
    </source>
</evidence>
<protein>
    <submittedName>
        <fullName evidence="2">Uncharacterized protein</fullName>
    </submittedName>
</protein>